<keyword evidence="2" id="KW-1185">Reference proteome</keyword>
<sequence>MREIATAEAQGLPQLMDMLTNVVVTLDAVGADSYSDVFVYVAGCRDGRPMGELSLERGDMWISTHADHRPTPGYVRANEVSDRRALLLADLVYLMWHWRWDSAEAARVLGVGAQTLDLWIGKAAQDDGETIPAVVAQRARRLVVVEHLRLIVGVEDAQAAAWVGDDRAAFGGRSIRDLLVDDGEVGFRRVLLLLLNQVAATSHTVH</sequence>
<proteinExistence type="predicted"/>
<evidence type="ECO:0008006" key="3">
    <source>
        <dbReference type="Google" id="ProtNLM"/>
    </source>
</evidence>
<evidence type="ECO:0000313" key="2">
    <source>
        <dbReference type="Proteomes" id="UP000732399"/>
    </source>
</evidence>
<protein>
    <recommendedName>
        <fullName evidence="3">DUF2384 domain-containing protein</fullName>
    </recommendedName>
</protein>
<evidence type="ECO:0000313" key="1">
    <source>
        <dbReference type="EMBL" id="NJR79166.1"/>
    </source>
</evidence>
<name>A0ABX1CQR5_9SPHN</name>
<reference evidence="1 2" key="1">
    <citation type="submission" date="2020-03" db="EMBL/GenBank/DDBJ databases">
        <authorList>
            <person name="Wang L."/>
            <person name="He N."/>
            <person name="Li Y."/>
            <person name="Fang Y."/>
            <person name="Zhang F."/>
        </authorList>
    </citation>
    <scope>NUCLEOTIDE SEQUENCE [LARGE SCALE GENOMIC DNA]</scope>
    <source>
        <strain evidence="1 2">36D10-4-7</strain>
    </source>
</reference>
<dbReference type="RefSeq" id="WP_168134718.1">
    <property type="nucleotide sequence ID" value="NZ_JAAVJH010000006.1"/>
</dbReference>
<organism evidence="1 2">
    <name type="scientific">Sphingomonas corticis</name>
    <dbReference type="NCBI Taxonomy" id="2722791"/>
    <lineage>
        <taxon>Bacteria</taxon>
        <taxon>Pseudomonadati</taxon>
        <taxon>Pseudomonadota</taxon>
        <taxon>Alphaproteobacteria</taxon>
        <taxon>Sphingomonadales</taxon>
        <taxon>Sphingomonadaceae</taxon>
        <taxon>Sphingomonas</taxon>
    </lineage>
</organism>
<dbReference type="Proteomes" id="UP000732399">
    <property type="component" value="Unassembled WGS sequence"/>
</dbReference>
<dbReference type="EMBL" id="JAAVJH010000006">
    <property type="protein sequence ID" value="NJR79166.1"/>
    <property type="molecule type" value="Genomic_DNA"/>
</dbReference>
<gene>
    <name evidence="1" type="ORF">HBH26_11280</name>
</gene>
<accession>A0ABX1CQR5</accession>
<comment type="caution">
    <text evidence="1">The sequence shown here is derived from an EMBL/GenBank/DDBJ whole genome shotgun (WGS) entry which is preliminary data.</text>
</comment>